<dbReference type="PANTHER" id="PTHR43133:SF60">
    <property type="entry name" value="RNA POLYMERASE SIGMA FACTOR SIGV"/>
    <property type="match status" value="1"/>
</dbReference>
<dbReference type="AlphaFoldDB" id="A0AAW7TJ70"/>
<name>A0AAW7TJ70_9BACL</name>
<evidence type="ECO:0000313" key="7">
    <source>
        <dbReference type="EMBL" id="MDO0878119.1"/>
    </source>
</evidence>
<dbReference type="Gene3D" id="1.10.1740.10">
    <property type="match status" value="1"/>
</dbReference>
<dbReference type="PANTHER" id="PTHR43133">
    <property type="entry name" value="RNA POLYMERASE ECF-TYPE SIGMA FACTO"/>
    <property type="match status" value="1"/>
</dbReference>
<dbReference type="InterPro" id="IPR039425">
    <property type="entry name" value="RNA_pol_sigma-70-like"/>
</dbReference>
<dbReference type="InterPro" id="IPR013325">
    <property type="entry name" value="RNA_pol_sigma_r2"/>
</dbReference>
<keyword evidence="3" id="KW-0731">Sigma factor</keyword>
<comment type="caution">
    <text evidence="7">The sequence shown here is derived from an EMBL/GenBank/DDBJ whole genome shotgun (WGS) entry which is preliminary data.</text>
</comment>
<evidence type="ECO:0000256" key="2">
    <source>
        <dbReference type="ARBA" id="ARBA00023015"/>
    </source>
</evidence>
<dbReference type="InterPro" id="IPR013249">
    <property type="entry name" value="RNA_pol_sigma70_r4_t2"/>
</dbReference>
<dbReference type="InterPro" id="IPR007627">
    <property type="entry name" value="RNA_pol_sigma70_r2"/>
</dbReference>
<dbReference type="RefSeq" id="WP_035064358.1">
    <property type="nucleotide sequence ID" value="NZ_CP012152.1"/>
</dbReference>
<dbReference type="Gene3D" id="1.10.10.10">
    <property type="entry name" value="Winged helix-like DNA-binding domain superfamily/Winged helix DNA-binding domain"/>
    <property type="match status" value="1"/>
</dbReference>
<dbReference type="KEGG" id="agn:AFK25_14305"/>
<evidence type="ECO:0000256" key="4">
    <source>
        <dbReference type="ARBA" id="ARBA00023163"/>
    </source>
</evidence>
<comment type="similarity">
    <text evidence="1">Belongs to the sigma-70 factor family. ECF subfamily.</text>
</comment>
<proteinExistence type="inferred from homology"/>
<sequence>MTCENNEQHIIDFIMQNQERCYRLAYSYVQNEQDALDVVHDSIVKALRYSKTLKDIGSLKTWFYKIVVHTSLDYLKKRKKMYVYGFKVEKWYLVDYSASLCVTEAISMLSPIEQTIIKLRFFEDMRIEDISEILDMNKSTVKTKLYAALRKMKGKVSESYETDK</sequence>
<feature type="domain" description="RNA polymerase sigma-70 region 2" evidence="5">
    <location>
        <begin position="14"/>
        <end position="80"/>
    </location>
</feature>
<dbReference type="InterPro" id="IPR013324">
    <property type="entry name" value="RNA_pol_sigma_r3/r4-like"/>
</dbReference>
<dbReference type="SUPFAM" id="SSF88946">
    <property type="entry name" value="Sigma2 domain of RNA polymerase sigma factors"/>
    <property type="match status" value="1"/>
</dbReference>
<dbReference type="InterPro" id="IPR036388">
    <property type="entry name" value="WH-like_DNA-bd_sf"/>
</dbReference>
<protein>
    <submittedName>
        <fullName evidence="7">RNA polymerase sigma factor</fullName>
    </submittedName>
</protein>
<dbReference type="EMBL" id="JAMOGB010000008">
    <property type="protein sequence ID" value="MDO0878119.1"/>
    <property type="molecule type" value="Genomic_DNA"/>
</dbReference>
<feature type="domain" description="RNA polymerase sigma factor 70 region 4 type 2" evidence="6">
    <location>
        <begin position="100"/>
        <end position="152"/>
    </location>
</feature>
<dbReference type="Pfam" id="PF08281">
    <property type="entry name" value="Sigma70_r4_2"/>
    <property type="match status" value="1"/>
</dbReference>
<organism evidence="7 8">
    <name type="scientific">Anoxybacillus gonensis</name>
    <dbReference type="NCBI Taxonomy" id="198467"/>
    <lineage>
        <taxon>Bacteria</taxon>
        <taxon>Bacillati</taxon>
        <taxon>Bacillota</taxon>
        <taxon>Bacilli</taxon>
        <taxon>Bacillales</taxon>
        <taxon>Anoxybacillaceae</taxon>
        <taxon>Anoxybacillus</taxon>
    </lineage>
</organism>
<dbReference type="SUPFAM" id="SSF88659">
    <property type="entry name" value="Sigma3 and sigma4 domains of RNA polymerase sigma factors"/>
    <property type="match status" value="1"/>
</dbReference>
<keyword evidence="4" id="KW-0804">Transcription</keyword>
<keyword evidence="2" id="KW-0805">Transcription regulation</keyword>
<evidence type="ECO:0000313" key="8">
    <source>
        <dbReference type="Proteomes" id="UP001176117"/>
    </source>
</evidence>
<evidence type="ECO:0000259" key="5">
    <source>
        <dbReference type="Pfam" id="PF04542"/>
    </source>
</evidence>
<accession>A0AAW7TJ70</accession>
<dbReference type="CDD" id="cd06171">
    <property type="entry name" value="Sigma70_r4"/>
    <property type="match status" value="1"/>
</dbReference>
<keyword evidence="8" id="KW-1185">Reference proteome</keyword>
<dbReference type="GO" id="GO:0003677">
    <property type="term" value="F:DNA binding"/>
    <property type="evidence" value="ECO:0007669"/>
    <property type="project" value="InterPro"/>
</dbReference>
<evidence type="ECO:0000256" key="1">
    <source>
        <dbReference type="ARBA" id="ARBA00010641"/>
    </source>
</evidence>
<evidence type="ECO:0000256" key="3">
    <source>
        <dbReference type="ARBA" id="ARBA00023082"/>
    </source>
</evidence>
<dbReference type="Pfam" id="PF04542">
    <property type="entry name" value="Sigma70_r2"/>
    <property type="match status" value="1"/>
</dbReference>
<evidence type="ECO:0000259" key="6">
    <source>
        <dbReference type="Pfam" id="PF08281"/>
    </source>
</evidence>
<dbReference type="Proteomes" id="UP001176117">
    <property type="component" value="Unassembled WGS sequence"/>
</dbReference>
<dbReference type="GO" id="GO:0006352">
    <property type="term" value="P:DNA-templated transcription initiation"/>
    <property type="evidence" value="ECO:0007669"/>
    <property type="project" value="InterPro"/>
</dbReference>
<reference evidence="7" key="1">
    <citation type="submission" date="2022-05" db="EMBL/GenBank/DDBJ databases">
        <title>Genome-based reclassification of Anoxybacillus salavatliensis Cihan et al. as a later heterotypic synonym of Anoxybacillus gonensis Belduz et al. 2003.</title>
        <authorList>
            <person name="Inan Bektas K."/>
            <person name="Guler H.I."/>
            <person name="Belduz A.O."/>
            <person name="Canakci S."/>
        </authorList>
    </citation>
    <scope>NUCLEOTIDE SEQUENCE</scope>
    <source>
        <strain evidence="7">NCIMB 13933</strain>
    </source>
</reference>
<gene>
    <name evidence="7" type="ORF">NBU54_10625</name>
</gene>
<dbReference type="GO" id="GO:0016987">
    <property type="term" value="F:sigma factor activity"/>
    <property type="evidence" value="ECO:0007669"/>
    <property type="project" value="UniProtKB-KW"/>
</dbReference>